<feature type="compositionally biased region" description="Acidic residues" evidence="1">
    <location>
        <begin position="10"/>
        <end position="21"/>
    </location>
</feature>
<evidence type="ECO:0000313" key="3">
    <source>
        <dbReference type="Proteomes" id="UP000022910"/>
    </source>
</evidence>
<accession>A0A015L642</accession>
<evidence type="ECO:0000313" key="2">
    <source>
        <dbReference type="EMBL" id="EXX50283.1"/>
    </source>
</evidence>
<organism evidence="2 3">
    <name type="scientific">Rhizophagus irregularis (strain DAOM 197198w)</name>
    <name type="common">Glomus intraradices</name>
    <dbReference type="NCBI Taxonomy" id="1432141"/>
    <lineage>
        <taxon>Eukaryota</taxon>
        <taxon>Fungi</taxon>
        <taxon>Fungi incertae sedis</taxon>
        <taxon>Mucoromycota</taxon>
        <taxon>Glomeromycotina</taxon>
        <taxon>Glomeromycetes</taxon>
        <taxon>Glomerales</taxon>
        <taxon>Glomeraceae</taxon>
        <taxon>Rhizophagus</taxon>
    </lineage>
</organism>
<evidence type="ECO:0000256" key="1">
    <source>
        <dbReference type="SAM" id="MobiDB-lite"/>
    </source>
</evidence>
<dbReference type="AlphaFoldDB" id="A0A015L642"/>
<proteinExistence type="predicted"/>
<comment type="caution">
    <text evidence="2">The sequence shown here is derived from an EMBL/GenBank/DDBJ whole genome shotgun (WGS) entry which is preliminary data.</text>
</comment>
<dbReference type="Proteomes" id="UP000022910">
    <property type="component" value="Unassembled WGS sequence"/>
</dbReference>
<gene>
    <name evidence="2" type="ORF">RirG_272280</name>
</gene>
<protein>
    <recommendedName>
        <fullName evidence="4">FAR1 domain-containing protein</fullName>
    </recommendedName>
</protein>
<feature type="region of interest" description="Disordered" evidence="1">
    <location>
        <begin position="1"/>
        <end position="21"/>
    </location>
</feature>
<keyword evidence="3" id="KW-1185">Reference proteome</keyword>
<dbReference type="HOGENOM" id="CLU_2062753_0_0_1"/>
<dbReference type="EMBL" id="JEMT01030044">
    <property type="protein sequence ID" value="EXX50283.1"/>
    <property type="molecule type" value="Genomic_DNA"/>
</dbReference>
<evidence type="ECO:0008006" key="4">
    <source>
        <dbReference type="Google" id="ProtNLM"/>
    </source>
</evidence>
<name>A0A015L642_RHIIW</name>
<reference evidence="2 3" key="1">
    <citation type="submission" date="2014-02" db="EMBL/GenBank/DDBJ databases">
        <title>Single nucleus genome sequencing reveals high similarity among nuclei of an endomycorrhizal fungus.</title>
        <authorList>
            <person name="Lin K."/>
            <person name="Geurts R."/>
            <person name="Zhang Z."/>
            <person name="Limpens E."/>
            <person name="Saunders D.G."/>
            <person name="Mu D."/>
            <person name="Pang E."/>
            <person name="Cao H."/>
            <person name="Cha H."/>
            <person name="Lin T."/>
            <person name="Zhou Q."/>
            <person name="Shang Y."/>
            <person name="Li Y."/>
            <person name="Ivanov S."/>
            <person name="Sharma T."/>
            <person name="Velzen R.V."/>
            <person name="Ruijter N.D."/>
            <person name="Aanen D.K."/>
            <person name="Win J."/>
            <person name="Kamoun S."/>
            <person name="Bisseling T."/>
            <person name="Huang S."/>
        </authorList>
    </citation>
    <scope>NUCLEOTIDE SEQUENCE [LARGE SCALE GENOMIC DNA]</scope>
    <source>
        <strain evidence="3">DAOM197198w</strain>
    </source>
</reference>
<sequence length="119" mass="13677">MNSEYLSSLEEFEQDASDNDECSTNKISVQTVVDLYAKRNGFVANKIRKEVDSIDNSIIRCRVYTCWKSGIHKPKKVEDMNLHRDCKSNKTNCPWLRMTPQIDNCRIIAICGIAEHCGF</sequence>
<dbReference type="OrthoDB" id="2429466at2759"/>